<proteinExistence type="predicted"/>
<dbReference type="EMBL" id="BMAU01021233">
    <property type="protein sequence ID" value="GFY02682.1"/>
    <property type="molecule type" value="Genomic_DNA"/>
</dbReference>
<evidence type="ECO:0000313" key="1">
    <source>
        <dbReference type="EMBL" id="GFY02682.1"/>
    </source>
</evidence>
<comment type="caution">
    <text evidence="1">The sequence shown here is derived from an EMBL/GenBank/DDBJ whole genome shotgun (WGS) entry which is preliminary data.</text>
</comment>
<gene>
    <name evidence="1" type="primary">X975_07630</name>
    <name evidence="1" type="ORF">TNCV_3505621</name>
</gene>
<organism evidence="1 2">
    <name type="scientific">Trichonephila clavipes</name>
    <name type="common">Golden silk orbweaver</name>
    <name type="synonym">Nephila clavipes</name>
    <dbReference type="NCBI Taxonomy" id="2585209"/>
    <lineage>
        <taxon>Eukaryota</taxon>
        <taxon>Metazoa</taxon>
        <taxon>Ecdysozoa</taxon>
        <taxon>Arthropoda</taxon>
        <taxon>Chelicerata</taxon>
        <taxon>Arachnida</taxon>
        <taxon>Araneae</taxon>
        <taxon>Araneomorphae</taxon>
        <taxon>Entelegynae</taxon>
        <taxon>Araneoidea</taxon>
        <taxon>Nephilidae</taxon>
        <taxon>Trichonephila</taxon>
    </lineage>
</organism>
<keyword evidence="2" id="KW-1185">Reference proteome</keyword>
<sequence length="91" mass="10174">MARRNHLDDFTRERMIGKLEEGRTVTSVDAELRINKSVVSRAWLKEADGSQKAPLLSNSVQQRGDKCRGLLWPDAFTKGAYSPAVLNATSR</sequence>
<evidence type="ECO:0008006" key="3">
    <source>
        <dbReference type="Google" id="ProtNLM"/>
    </source>
</evidence>
<dbReference type="AlphaFoldDB" id="A0A8X6S4F2"/>
<dbReference type="Proteomes" id="UP000887159">
    <property type="component" value="Unassembled WGS sequence"/>
</dbReference>
<name>A0A8X6S4F2_TRICX</name>
<protein>
    <recommendedName>
        <fullName evidence="3">Transposase</fullName>
    </recommendedName>
</protein>
<accession>A0A8X6S4F2</accession>
<evidence type="ECO:0000313" key="2">
    <source>
        <dbReference type="Proteomes" id="UP000887159"/>
    </source>
</evidence>
<reference evidence="1" key="1">
    <citation type="submission" date="2020-08" db="EMBL/GenBank/DDBJ databases">
        <title>Multicomponent nature underlies the extraordinary mechanical properties of spider dragline silk.</title>
        <authorList>
            <person name="Kono N."/>
            <person name="Nakamura H."/>
            <person name="Mori M."/>
            <person name="Yoshida Y."/>
            <person name="Ohtoshi R."/>
            <person name="Malay A.D."/>
            <person name="Moran D.A.P."/>
            <person name="Tomita M."/>
            <person name="Numata K."/>
            <person name="Arakawa K."/>
        </authorList>
    </citation>
    <scope>NUCLEOTIDE SEQUENCE</scope>
</reference>